<comment type="similarity">
    <text evidence="3">Belongs to the peptidase M23B family.</text>
</comment>
<evidence type="ECO:0000256" key="1">
    <source>
        <dbReference type="ARBA" id="ARBA00001667"/>
    </source>
</evidence>
<dbReference type="GO" id="GO:0016787">
    <property type="term" value="F:hydrolase activity"/>
    <property type="evidence" value="ECO:0007669"/>
    <property type="project" value="UniProtKB-KW"/>
</dbReference>
<dbReference type="PANTHER" id="PTHR21666:SF270">
    <property type="entry name" value="MUREIN HYDROLASE ACTIVATOR ENVC"/>
    <property type="match status" value="1"/>
</dbReference>
<evidence type="ECO:0000313" key="8">
    <source>
        <dbReference type="EMBL" id="XAF70931.1"/>
    </source>
</evidence>
<sequence>MRKIITLSVIYIVIISVLIMLWMYKDPIQYNVSSYVEEFNQSMNEDSSGKLSHVFDQSRETETFGEYKYNDFKGKHYGIDYDIPKKTPVKAASDGEVTRTFNDEYGGKVVQISEDNGRYYQWYMHLNEIKVKEGQRVEAGEVIALSGNTGKKTSGPHLHFQRMKDGLGNDYAENPHSFIDKLPDGEKSLYKLKK</sequence>
<dbReference type="SUPFAM" id="SSF51261">
    <property type="entry name" value="Duplicated hybrid motif"/>
    <property type="match status" value="1"/>
</dbReference>
<feature type="domain" description="M23ase beta-sheet core" evidence="7">
    <location>
        <begin position="75"/>
        <end position="166"/>
    </location>
</feature>
<dbReference type="EC" id="3.4.24.75" evidence="4"/>
<dbReference type="InterPro" id="IPR016047">
    <property type="entry name" value="M23ase_b-sheet_dom"/>
</dbReference>
<keyword evidence="5" id="KW-0482">Metalloprotease</keyword>
<evidence type="ECO:0000256" key="4">
    <source>
        <dbReference type="ARBA" id="ARBA00012322"/>
    </source>
</evidence>
<comment type="cofactor">
    <cofactor evidence="2">
        <name>Zn(2+)</name>
        <dbReference type="ChEBI" id="CHEBI:29105"/>
    </cofactor>
</comment>
<dbReference type="Gene3D" id="2.70.70.10">
    <property type="entry name" value="Glucose Permease (Domain IIA)"/>
    <property type="match status" value="1"/>
</dbReference>
<keyword evidence="6" id="KW-0812">Transmembrane</keyword>
<dbReference type="Proteomes" id="UP001436297">
    <property type="component" value="Chromosome"/>
</dbReference>
<dbReference type="Pfam" id="PF01551">
    <property type="entry name" value="Peptidase_M23"/>
    <property type="match status" value="1"/>
</dbReference>
<evidence type="ECO:0000259" key="7">
    <source>
        <dbReference type="Pfam" id="PF01551"/>
    </source>
</evidence>
<dbReference type="EMBL" id="CP128355">
    <property type="protein sequence ID" value="XAF70931.1"/>
    <property type="molecule type" value="Genomic_DNA"/>
</dbReference>
<evidence type="ECO:0000313" key="9">
    <source>
        <dbReference type="Proteomes" id="UP001436297"/>
    </source>
</evidence>
<gene>
    <name evidence="8" type="ORF">QQM35_02085</name>
</gene>
<evidence type="ECO:0000256" key="5">
    <source>
        <dbReference type="ARBA" id="ARBA00023049"/>
    </source>
</evidence>
<dbReference type="RefSeq" id="WP_251517272.1">
    <property type="nucleotide sequence ID" value="NZ_CP128355.1"/>
</dbReference>
<keyword evidence="6" id="KW-1133">Transmembrane helix</keyword>
<reference evidence="8 9" key="1">
    <citation type="journal article" date="2024" name="Pathogens">
        <title>Staphylococcus hsinchuensis sp. nov., Isolated from Soymilk.</title>
        <authorList>
            <person name="Wang Y.T."/>
            <person name="Lin Y.C."/>
            <person name="Hsieh Y.H."/>
            <person name="Lin Y.T."/>
            <person name="Hamada M."/>
            <person name="Chen C.C."/>
            <person name="Liou J.S."/>
            <person name="Lee A.Y."/>
            <person name="Zhang W.L."/>
            <person name="Chen Y.T."/>
            <person name="Huang C.H."/>
        </authorList>
    </citation>
    <scope>NUCLEOTIDE SEQUENCE [LARGE SCALE GENOMIC DNA]</scope>
    <source>
        <strain evidence="8 9">H164</strain>
    </source>
</reference>
<keyword evidence="6" id="KW-0472">Membrane</keyword>
<protein>
    <recommendedName>
        <fullName evidence="4">lysostaphin</fullName>
        <ecNumber evidence="4">3.4.24.75</ecNumber>
    </recommendedName>
</protein>
<keyword evidence="8" id="KW-0378">Hydrolase</keyword>
<evidence type="ECO:0000256" key="3">
    <source>
        <dbReference type="ARBA" id="ARBA00006646"/>
    </source>
</evidence>
<dbReference type="CDD" id="cd12797">
    <property type="entry name" value="M23_peptidase"/>
    <property type="match status" value="1"/>
</dbReference>
<evidence type="ECO:0000256" key="6">
    <source>
        <dbReference type="SAM" id="Phobius"/>
    </source>
</evidence>
<name>A0ABZ3EER6_9STAP</name>
<keyword evidence="5" id="KW-0645">Protease</keyword>
<dbReference type="InterPro" id="IPR050570">
    <property type="entry name" value="Cell_wall_metabolism_enzyme"/>
</dbReference>
<keyword evidence="9" id="KW-1185">Reference proteome</keyword>
<evidence type="ECO:0000256" key="2">
    <source>
        <dbReference type="ARBA" id="ARBA00001947"/>
    </source>
</evidence>
<dbReference type="InterPro" id="IPR011055">
    <property type="entry name" value="Dup_hybrid_motif"/>
</dbReference>
<organism evidence="8 9">
    <name type="scientific">Staphylococcus hsinchuensis</name>
    <dbReference type="NCBI Taxonomy" id="3051183"/>
    <lineage>
        <taxon>Bacteria</taxon>
        <taxon>Bacillati</taxon>
        <taxon>Bacillota</taxon>
        <taxon>Bacilli</taxon>
        <taxon>Bacillales</taxon>
        <taxon>Staphylococcaceae</taxon>
        <taxon>Staphylococcus</taxon>
    </lineage>
</organism>
<dbReference type="PANTHER" id="PTHR21666">
    <property type="entry name" value="PEPTIDASE-RELATED"/>
    <property type="match status" value="1"/>
</dbReference>
<comment type="catalytic activity">
    <reaction evidence="1">
        <text>Hydrolysis of the -Gly-|-Gly- bond in the pentaglycine inter-peptide link joining staphylococcal cell wall peptidoglycans.</text>
        <dbReference type="EC" id="3.4.24.75"/>
    </reaction>
</comment>
<accession>A0ABZ3EER6</accession>
<feature type="transmembrane region" description="Helical" evidence="6">
    <location>
        <begin position="7"/>
        <end position="24"/>
    </location>
</feature>
<proteinExistence type="inferred from homology"/>